<evidence type="ECO:0000313" key="3">
    <source>
        <dbReference type="Proteomes" id="UP000682982"/>
    </source>
</evidence>
<gene>
    <name evidence="2" type="ORF">KDM87_01545</name>
</gene>
<accession>A0ABS5GXU4</accession>
<keyword evidence="3" id="KW-1185">Reference proteome</keyword>
<dbReference type="RefSeq" id="WP_212677469.1">
    <property type="nucleotide sequence ID" value="NZ_JAGSPK010000001.1"/>
</dbReference>
<feature type="chain" id="PRO_5045245982" description="Polysaccharide lyase-like protein" evidence="1">
    <location>
        <begin position="36"/>
        <end position="322"/>
    </location>
</feature>
<keyword evidence="1" id="KW-0732">Signal</keyword>
<sequence>MSLSHQMQHRSQQQRRRYLSLLLAATCALPLAVQAEDKKTDGAQVPSIAELFDEDHVLMFYPSAPGAQFRLGKRNPNSTRGFVIEKKTKATAGKDGALEFWNLPSHPLSYASGGDGWSSRLHIYASGGQQKFNWKNQRGFLSHPAELKNQEMTIFIRVHQILDPERAQISLKIRGGAHSDKNPDAASCVMLTLSPEGHGSVTRFGKELRHPRYDYVTLKPEFSAALQENVWIGMKLISWNDPHDTQRVIHRLYLDTDPFDLSTGLPKNNWRLFSEYIDVEGKRTGQYSKLVNWGGWETTFRTDGFHDVDFAFPSVREIVVPQ</sequence>
<dbReference type="EMBL" id="JAGSPK010000001">
    <property type="protein sequence ID" value="MBR7791265.1"/>
    <property type="molecule type" value="Genomic_DNA"/>
</dbReference>
<dbReference type="Proteomes" id="UP000682982">
    <property type="component" value="Unassembled WGS sequence"/>
</dbReference>
<feature type="signal peptide" evidence="1">
    <location>
        <begin position="1"/>
        <end position="35"/>
    </location>
</feature>
<name>A0ABS5GXU4_9BURK</name>
<protein>
    <recommendedName>
        <fullName evidence="4">Polysaccharide lyase-like protein</fullName>
    </recommendedName>
</protein>
<comment type="caution">
    <text evidence="2">The sequence shown here is derived from an EMBL/GenBank/DDBJ whole genome shotgun (WGS) entry which is preliminary data.</text>
</comment>
<proteinExistence type="predicted"/>
<reference evidence="2 3" key="1">
    <citation type="submission" date="2021-04" db="EMBL/GenBank/DDBJ databases">
        <title>novel species isolated from subtropical streams in China.</title>
        <authorList>
            <person name="Lu H."/>
        </authorList>
    </citation>
    <scope>NUCLEOTIDE SEQUENCE [LARGE SCALE GENOMIC DNA]</scope>
    <source>
        <strain evidence="2 3">FT147W</strain>
    </source>
</reference>
<evidence type="ECO:0000313" key="2">
    <source>
        <dbReference type="EMBL" id="MBR7791265.1"/>
    </source>
</evidence>
<organism evidence="2 3">
    <name type="scientific">Undibacterium rivi</name>
    <dbReference type="NCBI Taxonomy" id="2828729"/>
    <lineage>
        <taxon>Bacteria</taxon>
        <taxon>Pseudomonadati</taxon>
        <taxon>Pseudomonadota</taxon>
        <taxon>Betaproteobacteria</taxon>
        <taxon>Burkholderiales</taxon>
        <taxon>Oxalobacteraceae</taxon>
        <taxon>Undibacterium</taxon>
    </lineage>
</organism>
<evidence type="ECO:0008006" key="4">
    <source>
        <dbReference type="Google" id="ProtNLM"/>
    </source>
</evidence>
<evidence type="ECO:0000256" key="1">
    <source>
        <dbReference type="SAM" id="SignalP"/>
    </source>
</evidence>